<evidence type="ECO:0000256" key="2">
    <source>
        <dbReference type="ARBA" id="ARBA00022692"/>
    </source>
</evidence>
<keyword evidence="2 5" id="KW-0812">Transmembrane</keyword>
<dbReference type="Gene3D" id="1.20.1530.20">
    <property type="match status" value="1"/>
</dbReference>
<accession>A0ABQ6A055</accession>
<feature type="transmembrane region" description="Helical" evidence="5">
    <location>
        <begin position="105"/>
        <end position="126"/>
    </location>
</feature>
<feature type="transmembrane region" description="Helical" evidence="5">
    <location>
        <begin position="138"/>
        <end position="157"/>
    </location>
</feature>
<comment type="subcellular location">
    <subcellularLocation>
        <location evidence="1">Membrane</location>
        <topology evidence="1">Multi-pass membrane protein</topology>
    </subcellularLocation>
</comment>
<evidence type="ECO:0000256" key="5">
    <source>
        <dbReference type="SAM" id="Phobius"/>
    </source>
</evidence>
<evidence type="ECO:0000313" key="6">
    <source>
        <dbReference type="EMBL" id="GLR63509.1"/>
    </source>
</evidence>
<keyword evidence="7" id="KW-1185">Reference proteome</keyword>
<reference evidence="7" key="1">
    <citation type="journal article" date="2019" name="Int. J. Syst. Evol. Microbiol.">
        <title>The Global Catalogue of Microorganisms (GCM) 10K type strain sequencing project: providing services to taxonomists for standard genome sequencing and annotation.</title>
        <authorList>
            <consortium name="The Broad Institute Genomics Platform"/>
            <consortium name="The Broad Institute Genome Sequencing Center for Infectious Disease"/>
            <person name="Wu L."/>
            <person name="Ma J."/>
        </authorList>
    </citation>
    <scope>NUCLEOTIDE SEQUENCE [LARGE SCALE GENOMIC DNA]</scope>
    <source>
        <strain evidence="7">NBRC 100033</strain>
    </source>
</reference>
<organism evidence="6 7">
    <name type="scientific">Marinospirillum insulare</name>
    <dbReference type="NCBI Taxonomy" id="217169"/>
    <lineage>
        <taxon>Bacteria</taxon>
        <taxon>Pseudomonadati</taxon>
        <taxon>Pseudomonadota</taxon>
        <taxon>Gammaproteobacteria</taxon>
        <taxon>Oceanospirillales</taxon>
        <taxon>Oceanospirillaceae</taxon>
        <taxon>Marinospirillum</taxon>
    </lineage>
</organism>
<keyword evidence="3 5" id="KW-1133">Transmembrane helix</keyword>
<dbReference type="InterPro" id="IPR002657">
    <property type="entry name" value="BilAc:Na_symport/Acr3"/>
</dbReference>
<dbReference type="InterPro" id="IPR004710">
    <property type="entry name" value="Bilac:Na_transpt"/>
</dbReference>
<name>A0ABQ6A055_9GAMM</name>
<feature type="transmembrane region" description="Helical" evidence="5">
    <location>
        <begin position="44"/>
        <end position="63"/>
    </location>
</feature>
<evidence type="ECO:0000256" key="4">
    <source>
        <dbReference type="ARBA" id="ARBA00023136"/>
    </source>
</evidence>
<sequence>MNKALKQFNQMFPLWALLLATVGYFQPQLFIGLGDLPYLTLGDLIFYLLALIMFFMGVTLKISDFVRVFVQPHKVLIGTLIQFTVMPLAAFIISKALLLSPELTAGMVLVGATAGGTSSNVVTYLAGGKVALSITMTLVSTLVAIVATPLLVDLYIGGEALEGTALDVPVVDMMKDIAKIVIAPVVLGVVINSLFSRKLRKAGNALATGSMLCILLVIAIVVSLNAGRIASLGPLLALAVMLHNICGFAAGYFGAKLLKCNERECRTIAIEVGMQNSGLAAGLATKYFGAAAALPGAIFSVWHNISGAVLAGHWSRIRVKDDS</sequence>
<protein>
    <submittedName>
        <fullName evidence="6">Bile acid:sodium symporter</fullName>
    </submittedName>
</protein>
<dbReference type="PANTHER" id="PTHR10361">
    <property type="entry name" value="SODIUM-BILE ACID COTRANSPORTER"/>
    <property type="match status" value="1"/>
</dbReference>
<proteinExistence type="predicted"/>
<feature type="transmembrane region" description="Helical" evidence="5">
    <location>
        <begin position="202"/>
        <end position="226"/>
    </location>
</feature>
<feature type="transmembrane region" description="Helical" evidence="5">
    <location>
        <begin position="232"/>
        <end position="253"/>
    </location>
</feature>
<gene>
    <name evidence="6" type="ORF">GCM10007878_09440</name>
</gene>
<evidence type="ECO:0000313" key="7">
    <source>
        <dbReference type="Proteomes" id="UP001156682"/>
    </source>
</evidence>
<dbReference type="InterPro" id="IPR038770">
    <property type="entry name" value="Na+/solute_symporter_sf"/>
</dbReference>
<feature type="transmembrane region" description="Helical" evidence="5">
    <location>
        <begin position="75"/>
        <end position="93"/>
    </location>
</feature>
<dbReference type="EMBL" id="BSOR01000016">
    <property type="protein sequence ID" value="GLR63509.1"/>
    <property type="molecule type" value="Genomic_DNA"/>
</dbReference>
<dbReference type="Proteomes" id="UP001156682">
    <property type="component" value="Unassembled WGS sequence"/>
</dbReference>
<dbReference type="Pfam" id="PF01758">
    <property type="entry name" value="SBF"/>
    <property type="match status" value="1"/>
</dbReference>
<evidence type="ECO:0000256" key="3">
    <source>
        <dbReference type="ARBA" id="ARBA00022989"/>
    </source>
</evidence>
<feature type="transmembrane region" description="Helical" evidence="5">
    <location>
        <begin position="177"/>
        <end position="195"/>
    </location>
</feature>
<comment type="caution">
    <text evidence="6">The sequence shown here is derived from an EMBL/GenBank/DDBJ whole genome shotgun (WGS) entry which is preliminary data.</text>
</comment>
<feature type="transmembrane region" description="Helical" evidence="5">
    <location>
        <begin position="12"/>
        <end position="32"/>
    </location>
</feature>
<dbReference type="PANTHER" id="PTHR10361:SF28">
    <property type="entry name" value="P3 PROTEIN-RELATED"/>
    <property type="match status" value="1"/>
</dbReference>
<keyword evidence="4 5" id="KW-0472">Membrane</keyword>
<evidence type="ECO:0000256" key="1">
    <source>
        <dbReference type="ARBA" id="ARBA00004141"/>
    </source>
</evidence>
<dbReference type="RefSeq" id="WP_027849854.1">
    <property type="nucleotide sequence ID" value="NZ_BSOR01000016.1"/>
</dbReference>